<name>A0A8J6J3D2_9FIRM</name>
<dbReference type="Proteomes" id="UP000602260">
    <property type="component" value="Unassembled WGS sequence"/>
</dbReference>
<protein>
    <submittedName>
        <fullName evidence="1">Uncharacterized protein</fullName>
    </submittedName>
</protein>
<accession>A0A8J6J3D2</accession>
<reference evidence="1" key="1">
    <citation type="submission" date="2020-08" db="EMBL/GenBank/DDBJ databases">
        <title>Genome public.</title>
        <authorList>
            <person name="Liu C."/>
            <person name="Sun Q."/>
        </authorList>
    </citation>
    <scope>NUCLEOTIDE SEQUENCE</scope>
    <source>
        <strain evidence="1">BX5</strain>
    </source>
</reference>
<evidence type="ECO:0000313" key="2">
    <source>
        <dbReference type="Proteomes" id="UP000602260"/>
    </source>
</evidence>
<gene>
    <name evidence="1" type="ORF">H8S55_05905</name>
</gene>
<sequence length="190" mass="22099">MKNITFEGISTLQRLHLCWQIRKQIGKIHQPIKVEFHQPICRKQYSSLWYGGLVVSIKVRGCVFAIHACGDIYATLYDKSDGTELLYVKDKSNSGRFGVDVLPYLKTDHALYAAMGDTHKRYRLDMEHNNWWECFVYTPEGEFHDMMWALDSDHIFEGVEVVLSAMDSVIKDITENKERIEYGKDSAFYC</sequence>
<evidence type="ECO:0000313" key="1">
    <source>
        <dbReference type="EMBL" id="MBC5716855.1"/>
    </source>
</evidence>
<comment type="caution">
    <text evidence="1">The sequence shown here is derived from an EMBL/GenBank/DDBJ whole genome shotgun (WGS) entry which is preliminary data.</text>
</comment>
<organism evidence="1 2">
    <name type="scientific">Flintibacter faecis</name>
    <dbReference type="NCBI Taxonomy" id="2763047"/>
    <lineage>
        <taxon>Bacteria</taxon>
        <taxon>Bacillati</taxon>
        <taxon>Bacillota</taxon>
        <taxon>Clostridia</taxon>
        <taxon>Eubacteriales</taxon>
        <taxon>Flintibacter</taxon>
    </lineage>
</organism>
<dbReference type="EMBL" id="JACOPN010000003">
    <property type="protein sequence ID" value="MBC5716855.1"/>
    <property type="molecule type" value="Genomic_DNA"/>
</dbReference>
<keyword evidence="2" id="KW-1185">Reference proteome</keyword>
<dbReference type="RefSeq" id="WP_119347283.1">
    <property type="nucleotide sequence ID" value="NZ_JACOPN010000003.1"/>
</dbReference>
<dbReference type="AlphaFoldDB" id="A0A8J6J3D2"/>
<proteinExistence type="predicted"/>